<name>A0A1W6YJ52_9BORD</name>
<evidence type="ECO:0000313" key="2">
    <source>
        <dbReference type="EMBL" id="ARP81126.1"/>
    </source>
</evidence>
<protein>
    <recommendedName>
        <fullName evidence="4">LacI family transcriptional regulator</fullName>
    </recommendedName>
</protein>
<dbReference type="PANTHER" id="PTHR42928">
    <property type="entry name" value="TRICARBOXYLATE-BINDING PROTEIN"/>
    <property type="match status" value="1"/>
</dbReference>
<dbReference type="STRING" id="1416806.CAL12_09905"/>
<proteinExistence type="inferred from homology"/>
<keyword evidence="3" id="KW-1185">Reference proteome</keyword>
<evidence type="ECO:0000313" key="3">
    <source>
        <dbReference type="Proteomes" id="UP000194151"/>
    </source>
</evidence>
<dbReference type="SUPFAM" id="SSF53850">
    <property type="entry name" value="Periplasmic binding protein-like II"/>
    <property type="match status" value="1"/>
</dbReference>
<dbReference type="AlphaFoldDB" id="A0A1W6YJ52"/>
<dbReference type="Gene3D" id="3.40.190.150">
    <property type="entry name" value="Bordetella uptake gene, domain 1"/>
    <property type="match status" value="1"/>
</dbReference>
<dbReference type="Pfam" id="PF03401">
    <property type="entry name" value="TctC"/>
    <property type="match status" value="1"/>
</dbReference>
<dbReference type="Gene3D" id="3.40.190.10">
    <property type="entry name" value="Periplasmic binding protein-like II"/>
    <property type="match status" value="1"/>
</dbReference>
<dbReference type="PANTHER" id="PTHR42928:SF5">
    <property type="entry name" value="BLR1237 PROTEIN"/>
    <property type="match status" value="1"/>
</dbReference>
<evidence type="ECO:0000256" key="1">
    <source>
        <dbReference type="ARBA" id="ARBA00006987"/>
    </source>
</evidence>
<gene>
    <name evidence="2" type="ORF">CAL12_09905</name>
</gene>
<dbReference type="EMBL" id="CP021108">
    <property type="protein sequence ID" value="ARP81126.1"/>
    <property type="molecule type" value="Genomic_DNA"/>
</dbReference>
<accession>A0A1W6YJ52</accession>
<evidence type="ECO:0008006" key="4">
    <source>
        <dbReference type="Google" id="ProtNLM"/>
    </source>
</evidence>
<dbReference type="InterPro" id="IPR005064">
    <property type="entry name" value="BUG"/>
</dbReference>
<reference evidence="2 3" key="1">
    <citation type="submission" date="2017-05" db="EMBL/GenBank/DDBJ databases">
        <title>Complete and WGS of Bordetella genogroups.</title>
        <authorList>
            <person name="Spilker T."/>
            <person name="LiPuma J."/>
        </authorList>
    </citation>
    <scope>NUCLEOTIDE SEQUENCE [LARGE SCALE GENOMIC DNA]</scope>
    <source>
        <strain evidence="2 3">AU19157</strain>
    </source>
</reference>
<dbReference type="CDD" id="cd13578">
    <property type="entry name" value="PBP2_Bug27"/>
    <property type="match status" value="1"/>
</dbReference>
<dbReference type="InterPro" id="IPR042100">
    <property type="entry name" value="Bug_dom1"/>
</dbReference>
<organism evidence="2 3">
    <name type="scientific">Bordetella genomosp. 8</name>
    <dbReference type="NCBI Taxonomy" id="1416806"/>
    <lineage>
        <taxon>Bacteria</taxon>
        <taxon>Pseudomonadati</taxon>
        <taxon>Pseudomonadota</taxon>
        <taxon>Betaproteobacteria</taxon>
        <taxon>Burkholderiales</taxon>
        <taxon>Alcaligenaceae</taxon>
        <taxon>Bordetella</taxon>
    </lineage>
</organism>
<comment type="similarity">
    <text evidence="1">Belongs to the UPF0065 (bug) family.</text>
</comment>
<dbReference type="PIRSF" id="PIRSF017082">
    <property type="entry name" value="YflP"/>
    <property type="match status" value="1"/>
</dbReference>
<dbReference type="KEGG" id="bgv:CAL12_09905"/>
<sequence length="376" mass="39804">MACFCPPIRWPMSSAWRGRRACRTHTDFTGPAATAVPQTIGARALRTGGDSMNRRLIIQAGVALCAQAVIASASAQSASDFPTRTVRIVSGLAAGSSMDLVARTISPKLAELWGQAVIVENRAGAAGNIAAEHVARADDGHTLLIAQNAITVSASLYPRLKYDLRKDLKAVSQVTAMPHVVVVTPTLPVKNLQDFIALAKSKPNQLNFSSAGIGNADDMAAELFATMANLQMMHVPYTGGSQALTAAAAGDVQLYFPGLPVSLPLVKAGKVKALAVTSKTRSPALPDVPTMQEAGLPGYETVLWYGVYAPASMPDATVKRISADIRKALQMPDVKEKLGGAGIDVVGSTPEQFQAYTNSEIDRWATIVRERNLKVD</sequence>
<dbReference type="Proteomes" id="UP000194151">
    <property type="component" value="Chromosome"/>
</dbReference>